<evidence type="ECO:0000313" key="6">
    <source>
        <dbReference type="EMBL" id="KAK3085850.1"/>
    </source>
</evidence>
<evidence type="ECO:0000256" key="1">
    <source>
        <dbReference type="ARBA" id="ARBA00004437"/>
    </source>
</evidence>
<dbReference type="Pfam" id="PF14996">
    <property type="entry name" value="RMP"/>
    <property type="match status" value="1"/>
</dbReference>
<dbReference type="InterPro" id="IPR029239">
    <property type="entry name" value="CFAP418"/>
</dbReference>
<accession>A0AA88XHQ1</accession>
<evidence type="ECO:0000256" key="2">
    <source>
        <dbReference type="ARBA" id="ARBA00004496"/>
    </source>
</evidence>
<dbReference type="EMBL" id="VSWD01000012">
    <property type="protein sequence ID" value="KAK3085850.1"/>
    <property type="molecule type" value="Genomic_DNA"/>
</dbReference>
<dbReference type="AlphaFoldDB" id="A0AA88XHQ1"/>
<comment type="subcellular location">
    <subcellularLocation>
        <location evidence="2">Cytoplasm</location>
    </subcellularLocation>
    <subcellularLocation>
        <location evidence="1">Photoreceptor inner segment</location>
    </subcellularLocation>
</comment>
<keyword evidence="3" id="KW-0963">Cytoplasm</keyword>
<comment type="function">
    <text evidence="4">May be involved in photoreceptor outer segment disk morphogenesis.</text>
</comment>
<reference evidence="6" key="1">
    <citation type="submission" date="2019-08" db="EMBL/GenBank/DDBJ databases">
        <title>The improved chromosome-level genome for the pearl oyster Pinctada fucata martensii using PacBio sequencing and Hi-C.</title>
        <authorList>
            <person name="Zheng Z."/>
        </authorList>
    </citation>
    <scope>NUCLEOTIDE SEQUENCE</scope>
    <source>
        <strain evidence="6">ZZ-2019</strain>
        <tissue evidence="6">Adductor muscle</tissue>
    </source>
</reference>
<name>A0AA88XHQ1_PINIB</name>
<evidence type="ECO:0000256" key="3">
    <source>
        <dbReference type="ARBA" id="ARBA00022490"/>
    </source>
</evidence>
<evidence type="ECO:0000313" key="7">
    <source>
        <dbReference type="Proteomes" id="UP001186944"/>
    </source>
</evidence>
<proteinExistence type="predicted"/>
<sequence length="94" mass="10936">MCSQGMASSLSKKACDRLRCTSCDFKVYSFDNFQWDSNTDYLFLRNNVPDFHRLKSNLIPAKGYRGYCCQCSHRSILELTKLEDPNLKWVCGKH</sequence>
<dbReference type="PANTHER" id="PTHR33958">
    <property type="entry name" value="PROTEIN C8ORF37"/>
    <property type="match status" value="1"/>
</dbReference>
<comment type="caution">
    <text evidence="6">The sequence shown here is derived from an EMBL/GenBank/DDBJ whole genome shotgun (WGS) entry which is preliminary data.</text>
</comment>
<protein>
    <recommendedName>
        <fullName evidence="5">Cilia- and flagella-associated protein 418</fullName>
    </recommendedName>
</protein>
<keyword evidence="7" id="KW-1185">Reference proteome</keyword>
<dbReference type="PANTHER" id="PTHR33958:SF1">
    <property type="entry name" value="CILIA- AND FLAGELLA-ASSOCIATED PROTEIN 418"/>
    <property type="match status" value="1"/>
</dbReference>
<dbReference type="GO" id="GO:0001917">
    <property type="term" value="C:photoreceptor inner segment"/>
    <property type="evidence" value="ECO:0007669"/>
    <property type="project" value="UniProtKB-SubCell"/>
</dbReference>
<organism evidence="6 7">
    <name type="scientific">Pinctada imbricata</name>
    <name type="common">Atlantic pearl-oyster</name>
    <name type="synonym">Pinctada martensii</name>
    <dbReference type="NCBI Taxonomy" id="66713"/>
    <lineage>
        <taxon>Eukaryota</taxon>
        <taxon>Metazoa</taxon>
        <taxon>Spiralia</taxon>
        <taxon>Lophotrochozoa</taxon>
        <taxon>Mollusca</taxon>
        <taxon>Bivalvia</taxon>
        <taxon>Autobranchia</taxon>
        <taxon>Pteriomorphia</taxon>
        <taxon>Pterioida</taxon>
        <taxon>Pterioidea</taxon>
        <taxon>Pteriidae</taxon>
        <taxon>Pinctada</taxon>
    </lineage>
</organism>
<evidence type="ECO:0000256" key="5">
    <source>
        <dbReference type="ARBA" id="ARBA00026215"/>
    </source>
</evidence>
<gene>
    <name evidence="6" type="ORF">FSP39_009639</name>
</gene>
<dbReference type="GO" id="GO:0005829">
    <property type="term" value="C:cytosol"/>
    <property type="evidence" value="ECO:0007669"/>
    <property type="project" value="TreeGrafter"/>
</dbReference>
<evidence type="ECO:0000256" key="4">
    <source>
        <dbReference type="ARBA" id="ARBA00024819"/>
    </source>
</evidence>
<dbReference type="Proteomes" id="UP001186944">
    <property type="component" value="Unassembled WGS sequence"/>
</dbReference>